<dbReference type="GO" id="GO:0015941">
    <property type="term" value="P:pantothenate catabolic process"/>
    <property type="evidence" value="ECO:0007669"/>
    <property type="project" value="InterPro"/>
</dbReference>
<comment type="pathway">
    <text evidence="3 4">Cofactor biosynthesis; coenzyme A biosynthesis; CoA from (R)-pantothenate: step 2/5.</text>
</comment>
<dbReference type="GO" id="GO:0046872">
    <property type="term" value="F:metal ion binding"/>
    <property type="evidence" value="ECO:0007669"/>
    <property type="project" value="UniProtKB-KW"/>
</dbReference>
<sequence length="407" mass="43711">MGQIGGTMAKKHIVLVISGGIACFKACQLCSDLSKKYEVQVILTKHAAEFVSPVTFATLTKRPCLIDMFSAETDYTKVIHIELAKWADLVVVAPATANILAKMANGIADDLASTTLLAARSKILVCPAMNSFMLDNLATQANIATLCKRGIEVMQAETGFLACGDIGRGKLPVPSEIEAKIANLLLESQTLKGLKIIVTAGPTVEAIDPVRYITNHSSGKMGYAIAKVAAIKGADVTLISGPVNLETPVNVNVVQVKTALDMLEAVKANWSDHDMLIMAAAVADYRLNKVANQKIKKSEASLQLELVKNPDILQWAGEHKQAKQVLCGFAMETEHLLENAKNKLLAKNCDLLVANDLTTKGAGFAGDTNVATLLWPDKQESLALMSKTDLASKLLSVCHELYQTKNK</sequence>
<gene>
    <name evidence="3" type="primary">coaBC</name>
    <name evidence="7" type="ORF">HMPREF1872_00465</name>
</gene>
<feature type="region of interest" description="Phosphopantothenoylcysteine decarboxylase" evidence="3">
    <location>
        <begin position="1"/>
        <end position="195"/>
    </location>
</feature>
<dbReference type="Gene3D" id="3.40.50.1950">
    <property type="entry name" value="Flavin prenyltransferase-like"/>
    <property type="match status" value="1"/>
</dbReference>
<dbReference type="SUPFAM" id="SSF102645">
    <property type="entry name" value="CoaB-like"/>
    <property type="match status" value="1"/>
</dbReference>
<comment type="caution">
    <text evidence="7">The sequence shown here is derived from an EMBL/GenBank/DDBJ whole genome shotgun (WGS) entry which is preliminary data.</text>
</comment>
<evidence type="ECO:0000256" key="3">
    <source>
        <dbReference type="HAMAP-Rule" id="MF_02225"/>
    </source>
</evidence>
<dbReference type="EMBL" id="LSCV01000008">
    <property type="protein sequence ID" value="KXB41993.1"/>
    <property type="molecule type" value="Genomic_DNA"/>
</dbReference>
<evidence type="ECO:0000256" key="1">
    <source>
        <dbReference type="ARBA" id="ARBA00022793"/>
    </source>
</evidence>
<feature type="active site" description="Proton donor" evidence="3">
    <location>
        <position position="163"/>
    </location>
</feature>
<reference evidence="8" key="1">
    <citation type="submission" date="2016-01" db="EMBL/GenBank/DDBJ databases">
        <authorList>
            <person name="Mitreva M."/>
            <person name="Pepin K.H."/>
            <person name="Mihindukulasuriya K.A."/>
            <person name="Fulton R."/>
            <person name="Fronick C."/>
            <person name="O'Laughlin M."/>
            <person name="Miner T."/>
            <person name="Herter B."/>
            <person name="Rosa B.A."/>
            <person name="Cordes M."/>
            <person name="Tomlinson C."/>
            <person name="Wollam A."/>
            <person name="Palsikar V.B."/>
            <person name="Mardis E.R."/>
            <person name="Wilson R.K."/>
        </authorList>
    </citation>
    <scope>NUCLEOTIDE SEQUENCE [LARGE SCALE GENOMIC DNA]</scope>
    <source>
        <strain evidence="8">KA00274</strain>
    </source>
</reference>
<evidence type="ECO:0000259" key="5">
    <source>
        <dbReference type="Pfam" id="PF02441"/>
    </source>
</evidence>
<dbReference type="InterPro" id="IPR036551">
    <property type="entry name" value="Flavin_trans-like"/>
</dbReference>
<keyword evidence="3" id="KW-0479">Metal-binding</keyword>
<dbReference type="GO" id="GO:0015937">
    <property type="term" value="P:coenzyme A biosynthetic process"/>
    <property type="evidence" value="ECO:0007669"/>
    <property type="project" value="UniProtKB-UniRule"/>
</dbReference>
<keyword evidence="8" id="KW-1185">Reference proteome</keyword>
<keyword evidence="3 4" id="KW-0436">Ligase</keyword>
<keyword evidence="2 3" id="KW-0456">Lyase</keyword>
<feature type="domain" description="DNA/pantothenate metabolism flavoprotein C-terminal" evidence="6">
    <location>
        <begin position="191"/>
        <end position="398"/>
    </location>
</feature>
<name>A0A133YFP4_9FIRM</name>
<feature type="binding site" evidence="3">
    <location>
        <position position="343"/>
    </location>
    <ligand>
        <name>CTP</name>
        <dbReference type="ChEBI" id="CHEBI:37563"/>
    </ligand>
</feature>
<dbReference type="PANTHER" id="PTHR14359:SF6">
    <property type="entry name" value="PHOSPHOPANTOTHENOYLCYSTEINE DECARBOXYLASE"/>
    <property type="match status" value="1"/>
</dbReference>
<comment type="similarity">
    <text evidence="3 4">In the N-terminal section; belongs to the HFCD (homo-oligomeric flavin containing Cys decarboxylase) superfamily.</text>
</comment>
<dbReference type="GO" id="GO:0071513">
    <property type="term" value="C:phosphopantothenoylcysteine decarboxylase complex"/>
    <property type="evidence" value="ECO:0007669"/>
    <property type="project" value="TreeGrafter"/>
</dbReference>
<proteinExistence type="inferred from homology"/>
<comment type="function">
    <text evidence="4">Catalyzes two steps in the biosynthesis of coenzyme A. In the first step cysteine is conjugated to 4'-phosphopantothenate to form 4-phosphopantothenoylcysteine, in the latter compound is decarboxylated to form 4'-phosphopantotheine.</text>
</comment>
<dbReference type="SUPFAM" id="SSF52507">
    <property type="entry name" value="Homo-oligomeric flavin-containing Cys decarboxylases, HFCD"/>
    <property type="match status" value="1"/>
</dbReference>
<evidence type="ECO:0000256" key="4">
    <source>
        <dbReference type="RuleBase" id="RU364078"/>
    </source>
</evidence>
<comment type="caution">
    <text evidence="3">Lacks conserved residue(s) required for the propagation of feature annotation.</text>
</comment>
<dbReference type="GO" id="GO:0010181">
    <property type="term" value="F:FMN binding"/>
    <property type="evidence" value="ECO:0007669"/>
    <property type="project" value="UniProtKB-UniRule"/>
</dbReference>
<dbReference type="UniPathway" id="UPA00241">
    <property type="reaction ID" value="UER00353"/>
</dbReference>
<feature type="binding site" evidence="3">
    <location>
        <position position="329"/>
    </location>
    <ligand>
        <name>CTP</name>
        <dbReference type="ChEBI" id="CHEBI:37563"/>
    </ligand>
</feature>
<keyword evidence="3 4" id="KW-0288">FMN</keyword>
<feature type="binding site" evidence="3">
    <location>
        <position position="347"/>
    </location>
    <ligand>
        <name>CTP</name>
        <dbReference type="ChEBI" id="CHEBI:37563"/>
    </ligand>
</feature>
<comment type="catalytic activity">
    <reaction evidence="3 4">
        <text>(R)-4'-phosphopantothenate + L-cysteine + CTP = N-[(R)-4-phosphopantothenoyl]-L-cysteine + CMP + diphosphate + H(+)</text>
        <dbReference type="Rhea" id="RHEA:19397"/>
        <dbReference type="ChEBI" id="CHEBI:10986"/>
        <dbReference type="ChEBI" id="CHEBI:15378"/>
        <dbReference type="ChEBI" id="CHEBI:33019"/>
        <dbReference type="ChEBI" id="CHEBI:35235"/>
        <dbReference type="ChEBI" id="CHEBI:37563"/>
        <dbReference type="ChEBI" id="CHEBI:59458"/>
        <dbReference type="ChEBI" id="CHEBI:60377"/>
        <dbReference type="EC" id="6.3.2.5"/>
    </reaction>
</comment>
<dbReference type="GO" id="GO:0004632">
    <property type="term" value="F:phosphopantothenate--cysteine ligase activity"/>
    <property type="evidence" value="ECO:0007669"/>
    <property type="project" value="UniProtKB-UniRule"/>
</dbReference>
<dbReference type="PANTHER" id="PTHR14359">
    <property type="entry name" value="HOMO-OLIGOMERIC FLAVIN CONTAINING CYS DECARBOXYLASE FAMILY"/>
    <property type="match status" value="1"/>
</dbReference>
<feature type="domain" description="Flavoprotein" evidence="5">
    <location>
        <begin position="11"/>
        <end position="183"/>
    </location>
</feature>
<accession>A0A133YFP4</accession>
<keyword evidence="3" id="KW-0460">Magnesium</keyword>
<dbReference type="InterPro" id="IPR007085">
    <property type="entry name" value="DNA/pantothenate-metab_flavo_C"/>
</dbReference>
<comment type="cofactor">
    <cofactor evidence="3">
        <name>FMN</name>
        <dbReference type="ChEBI" id="CHEBI:58210"/>
    </cofactor>
    <text evidence="3">Binds 1 FMN per subunit.</text>
</comment>
<dbReference type="HAMAP" id="MF_02225">
    <property type="entry name" value="CoaBC"/>
    <property type="match status" value="1"/>
</dbReference>
<keyword evidence="3" id="KW-0511">Multifunctional enzyme</keyword>
<feature type="region of interest" description="Phosphopantothenate--cysteine ligase" evidence="3">
    <location>
        <begin position="196"/>
        <end position="407"/>
    </location>
</feature>
<dbReference type="Gene3D" id="3.40.50.10300">
    <property type="entry name" value="CoaB-like"/>
    <property type="match status" value="1"/>
</dbReference>
<dbReference type="EC" id="4.1.1.36" evidence="3"/>
<dbReference type="STRING" id="1497955.HMPREF1872_00465"/>
<organism evidence="7 8">
    <name type="scientific">Amygdalobacter nucleatus</name>
    <dbReference type="NCBI Taxonomy" id="3029274"/>
    <lineage>
        <taxon>Bacteria</taxon>
        <taxon>Bacillati</taxon>
        <taxon>Bacillota</taxon>
        <taxon>Clostridia</taxon>
        <taxon>Eubacteriales</taxon>
        <taxon>Oscillospiraceae</taxon>
        <taxon>Amygdalobacter</taxon>
    </lineage>
</organism>
<comment type="function">
    <text evidence="3">Catalyzes two sequential steps in the biosynthesis of coenzyme A. In the first step cysteine is conjugated to 4'-phosphopantothenate to form 4-phosphopantothenoylcysteine. In the second step the latter compound is decarboxylated to form 4'-phosphopantotheine.</text>
</comment>
<dbReference type="NCBIfam" id="TIGR00521">
    <property type="entry name" value="coaBC_dfp"/>
    <property type="match status" value="1"/>
</dbReference>
<feature type="binding site" evidence="3">
    <location>
        <position position="294"/>
    </location>
    <ligand>
        <name>CTP</name>
        <dbReference type="ChEBI" id="CHEBI:37563"/>
    </ligand>
</feature>
<dbReference type="Proteomes" id="UP000070080">
    <property type="component" value="Unassembled WGS sequence"/>
</dbReference>
<evidence type="ECO:0000256" key="2">
    <source>
        <dbReference type="ARBA" id="ARBA00023239"/>
    </source>
</evidence>
<dbReference type="Pfam" id="PF02441">
    <property type="entry name" value="Flavoprotein"/>
    <property type="match status" value="1"/>
</dbReference>
<protein>
    <recommendedName>
        <fullName evidence="3">Coenzyme A biosynthesis bifunctional protein CoaBC</fullName>
    </recommendedName>
    <alternativeName>
        <fullName evidence="3">DNA/pantothenate metabolism flavoprotein</fullName>
    </alternativeName>
    <alternativeName>
        <fullName evidence="3">Phosphopantothenoylcysteine synthetase/decarboxylase</fullName>
        <shortName evidence="3">PPCS-PPCDC</shortName>
    </alternativeName>
    <domain>
        <recommendedName>
            <fullName evidence="3">Phosphopantothenoylcysteine decarboxylase</fullName>
            <shortName evidence="3">PPC decarboxylase</shortName>
            <shortName evidence="3">PPC-DC</shortName>
            <ecNumber evidence="3">4.1.1.36</ecNumber>
        </recommendedName>
        <alternativeName>
            <fullName evidence="3">CoaC</fullName>
        </alternativeName>
    </domain>
    <domain>
        <recommendedName>
            <fullName evidence="3">Phosphopantothenate--cysteine ligase</fullName>
            <ecNumber evidence="3">6.3.2.5</ecNumber>
        </recommendedName>
        <alternativeName>
            <fullName evidence="3">CoaB</fullName>
        </alternativeName>
        <alternativeName>
            <fullName evidence="3">Phosphopantothenoylcysteine synthetase</fullName>
            <shortName evidence="3">PPC synthetase</shortName>
            <shortName evidence="3">PPC-S</shortName>
        </alternativeName>
    </domain>
</protein>
<keyword evidence="3 4" id="KW-0285">Flavoprotein</keyword>
<dbReference type="GO" id="GO:0004633">
    <property type="term" value="F:phosphopantothenoylcysteine decarboxylase activity"/>
    <property type="evidence" value="ECO:0007669"/>
    <property type="project" value="UniProtKB-UniRule"/>
</dbReference>
<feature type="binding site" evidence="3">
    <location>
        <begin position="310"/>
        <end position="313"/>
    </location>
    <ligand>
        <name>CTP</name>
        <dbReference type="ChEBI" id="CHEBI:37563"/>
    </ligand>
</feature>
<dbReference type="PATRIC" id="fig|1497955.3.peg.448"/>
<comment type="similarity">
    <text evidence="3 4">In the C-terminal section; belongs to the PPC synthetase family.</text>
</comment>
<dbReference type="InterPro" id="IPR003382">
    <property type="entry name" value="Flavoprotein"/>
</dbReference>
<dbReference type="InterPro" id="IPR005252">
    <property type="entry name" value="CoaBC"/>
</dbReference>
<dbReference type="Pfam" id="PF04127">
    <property type="entry name" value="DFP"/>
    <property type="match status" value="1"/>
</dbReference>
<comment type="cofactor">
    <cofactor evidence="3">
        <name>Mg(2+)</name>
        <dbReference type="ChEBI" id="CHEBI:18420"/>
    </cofactor>
</comment>
<keyword evidence="1 3" id="KW-0210">Decarboxylase</keyword>
<evidence type="ECO:0000313" key="8">
    <source>
        <dbReference type="Proteomes" id="UP000070080"/>
    </source>
</evidence>
<dbReference type="AlphaFoldDB" id="A0A133YFP4"/>
<evidence type="ECO:0000313" key="7">
    <source>
        <dbReference type="EMBL" id="KXB41993.1"/>
    </source>
</evidence>
<evidence type="ECO:0000259" key="6">
    <source>
        <dbReference type="Pfam" id="PF04127"/>
    </source>
</evidence>
<dbReference type="EC" id="6.3.2.5" evidence="3"/>
<comment type="pathway">
    <text evidence="3 4">Cofactor biosynthesis; coenzyme A biosynthesis; CoA from (R)-pantothenate: step 3/5.</text>
</comment>
<feature type="binding site" evidence="3">
    <location>
        <position position="284"/>
    </location>
    <ligand>
        <name>CTP</name>
        <dbReference type="ChEBI" id="CHEBI:37563"/>
    </ligand>
</feature>
<dbReference type="InterPro" id="IPR035929">
    <property type="entry name" value="CoaB-like_sf"/>
</dbReference>
<comment type="catalytic activity">
    <reaction evidence="3 4">
        <text>N-[(R)-4-phosphopantothenoyl]-L-cysteine + H(+) = (R)-4'-phosphopantetheine + CO2</text>
        <dbReference type="Rhea" id="RHEA:16793"/>
        <dbReference type="ChEBI" id="CHEBI:15378"/>
        <dbReference type="ChEBI" id="CHEBI:16526"/>
        <dbReference type="ChEBI" id="CHEBI:59458"/>
        <dbReference type="ChEBI" id="CHEBI:61723"/>
        <dbReference type="EC" id="4.1.1.36"/>
    </reaction>
</comment>